<evidence type="ECO:0000313" key="2">
    <source>
        <dbReference type="Proteomes" id="UP001165960"/>
    </source>
</evidence>
<gene>
    <name evidence="1" type="primary">YKE2_2</name>
    <name evidence="1" type="ORF">DSO57_1009825</name>
</gene>
<accession>A0ACC2RXQ0</accession>
<protein>
    <submittedName>
        <fullName evidence="1">Prefoldin subunit 6</fullName>
    </submittedName>
</protein>
<sequence length="123" mass="14409">MASYTKQLEMESQEYQKLQKEFQQTIDSRTKLEAQLRENEAVQREFDRLEDDACVYKLIGPVLVKQERIEATSNVDKRIDFIRREIERVETQIKALSSKQDAKKEQIIKIQAAYQQSQGKVAA</sequence>
<name>A0ACC2RXQ0_9FUNG</name>
<reference evidence="1" key="1">
    <citation type="submission" date="2022-04" db="EMBL/GenBank/DDBJ databases">
        <title>Genome of the entomopathogenic fungus Entomophthora muscae.</title>
        <authorList>
            <person name="Elya C."/>
            <person name="Lovett B.R."/>
            <person name="Lee E."/>
            <person name="Macias A.M."/>
            <person name="Hajek A.E."/>
            <person name="De Bivort B.L."/>
            <person name="Kasson M.T."/>
            <person name="De Fine Licht H.H."/>
            <person name="Stajich J.E."/>
        </authorList>
    </citation>
    <scope>NUCLEOTIDE SEQUENCE</scope>
    <source>
        <strain evidence="1">Berkeley</strain>
    </source>
</reference>
<evidence type="ECO:0000313" key="1">
    <source>
        <dbReference type="EMBL" id="KAJ9054894.1"/>
    </source>
</evidence>
<comment type="caution">
    <text evidence="1">The sequence shown here is derived from an EMBL/GenBank/DDBJ whole genome shotgun (WGS) entry which is preliminary data.</text>
</comment>
<dbReference type="EMBL" id="QTSX02006421">
    <property type="protein sequence ID" value="KAJ9054894.1"/>
    <property type="molecule type" value="Genomic_DNA"/>
</dbReference>
<dbReference type="Proteomes" id="UP001165960">
    <property type="component" value="Unassembled WGS sequence"/>
</dbReference>
<proteinExistence type="predicted"/>
<organism evidence="1 2">
    <name type="scientific">Entomophthora muscae</name>
    <dbReference type="NCBI Taxonomy" id="34485"/>
    <lineage>
        <taxon>Eukaryota</taxon>
        <taxon>Fungi</taxon>
        <taxon>Fungi incertae sedis</taxon>
        <taxon>Zoopagomycota</taxon>
        <taxon>Entomophthoromycotina</taxon>
        <taxon>Entomophthoromycetes</taxon>
        <taxon>Entomophthorales</taxon>
        <taxon>Entomophthoraceae</taxon>
        <taxon>Entomophthora</taxon>
    </lineage>
</organism>
<keyword evidence="2" id="KW-1185">Reference proteome</keyword>